<feature type="compositionally biased region" description="Basic residues" evidence="1">
    <location>
        <begin position="365"/>
        <end position="375"/>
    </location>
</feature>
<dbReference type="GO" id="GO:0005737">
    <property type="term" value="C:cytoplasm"/>
    <property type="evidence" value="ECO:0007669"/>
    <property type="project" value="TreeGrafter"/>
</dbReference>
<dbReference type="InterPro" id="IPR047767">
    <property type="entry name" value="PSP1-like"/>
</dbReference>
<dbReference type="Proteomes" id="UP000183496">
    <property type="component" value="Unassembled WGS sequence"/>
</dbReference>
<dbReference type="EMBL" id="FOFY01000001">
    <property type="protein sequence ID" value="SEQ04446.1"/>
    <property type="molecule type" value="Genomic_DNA"/>
</dbReference>
<reference evidence="3 4" key="1">
    <citation type="submission" date="2016-10" db="EMBL/GenBank/DDBJ databases">
        <authorList>
            <person name="Varghese N."/>
            <person name="Submissions S."/>
        </authorList>
    </citation>
    <scope>NUCLEOTIDE SEQUENCE [LARGE SCALE GENOMIC DNA]</scope>
    <source>
        <strain evidence="4">DSM 19823 / KCTC 23066 / CCTCC M 208030 / D25</strain>
    </source>
</reference>
<comment type="caution">
    <text evidence="3">The sequence shown here is derived from an EMBL/GenBank/DDBJ whole genome shotgun (WGS) entry which is preliminary data.</text>
</comment>
<dbReference type="Pfam" id="PF04468">
    <property type="entry name" value="PSP1"/>
    <property type="match status" value="1"/>
</dbReference>
<feature type="region of interest" description="Disordered" evidence="1">
    <location>
        <begin position="354"/>
        <end position="535"/>
    </location>
</feature>
<dbReference type="NCBIfam" id="NF041131">
    <property type="entry name" value="RicT_YaaT_fam"/>
    <property type="match status" value="1"/>
</dbReference>
<proteinExistence type="predicted"/>
<sequence>MACTNCSTEKDSSGLPRGCQNKGTCGTDGCNKLAVFDWLSNMVYPNGTEIYDIVEVRFKNGRKDFYRYPKEIAISMGDIVATESSPGHDIGIVSLVGELVKVQMKKKKADPNGEVLKIYRKATQKDIDIWQEARNREETVKVRAREIAIALKLEMKISDVEFQGDASKATFYYTASERVDFRQLIKDFAREFSIRIEMKQVGFRQEAARLGGVGSCGRELCCSTWLTDFRSVNTSAARYQQLSLNPQKLAGQCGKLKCCLNFELDTYLEALKDMPDSDTKLMTVKGLAICQKIDIFKGQMWFAYINNSANWYVLSTEMVKEILALNRKDQKGQELESYMLEVECEEIDFNNASEQDSVTRFDQPKRKKKPSRNNKKKDGQAREGQEAQAPNTSREKTPNGEARNNKQPKQGEREPRDKQQPRNRNKNRAEGNKEREGANLEKQNTGEQKNTRKEVKGPREQKGPREPREPRNENKGPREGKPHFKEKKKPVEGTNEGGTDGEGVAKAKQHHKGNRPNRNKRFKKDNNSDNSNAEN</sequence>
<feature type="compositionally biased region" description="Basic and acidic residues" evidence="1">
    <location>
        <begin position="449"/>
        <end position="483"/>
    </location>
</feature>
<dbReference type="PANTHER" id="PTHR43830:SF3">
    <property type="entry name" value="PROTEIN PSP1"/>
    <property type="match status" value="1"/>
</dbReference>
<dbReference type="InterPro" id="IPR007557">
    <property type="entry name" value="PSP1_C"/>
</dbReference>
<gene>
    <name evidence="3" type="ORF">SAMN04488089_101394</name>
</gene>
<protein>
    <submittedName>
        <fullName evidence="3">Cell fate regulator YaaT, PSP1 superfamily (Controls sporulation, competence, biofilm development)</fullName>
    </submittedName>
</protein>
<name>A0AAJ4W131_MYRPR</name>
<feature type="compositionally biased region" description="Basic and acidic residues" evidence="1">
    <location>
        <begin position="409"/>
        <end position="420"/>
    </location>
</feature>
<accession>A0AAJ4W131</accession>
<evidence type="ECO:0000256" key="1">
    <source>
        <dbReference type="SAM" id="MobiDB-lite"/>
    </source>
</evidence>
<feature type="compositionally biased region" description="Basic and acidic residues" evidence="1">
    <location>
        <begin position="427"/>
        <end position="439"/>
    </location>
</feature>
<feature type="compositionally biased region" description="Basic and acidic residues" evidence="1">
    <location>
        <begin position="376"/>
        <end position="385"/>
    </location>
</feature>
<feature type="compositionally biased region" description="Basic residues" evidence="1">
    <location>
        <begin position="507"/>
        <end position="523"/>
    </location>
</feature>
<evidence type="ECO:0000313" key="3">
    <source>
        <dbReference type="EMBL" id="SEQ04446.1"/>
    </source>
</evidence>
<keyword evidence="4" id="KW-1185">Reference proteome</keyword>
<dbReference type="PROSITE" id="PS51411">
    <property type="entry name" value="PSP1_C"/>
    <property type="match status" value="1"/>
</dbReference>
<dbReference type="RefSeq" id="WP_041888309.1">
    <property type="nucleotide sequence ID" value="NZ_CP010817.1"/>
</dbReference>
<feature type="domain" description="PSP1 C-terminal" evidence="2">
    <location>
        <begin position="116"/>
        <end position="201"/>
    </location>
</feature>
<dbReference type="AlphaFoldDB" id="A0AAJ4W131"/>
<evidence type="ECO:0000259" key="2">
    <source>
        <dbReference type="PROSITE" id="PS51411"/>
    </source>
</evidence>
<organism evidence="3 4">
    <name type="scientific">Myroides profundi</name>
    <dbReference type="NCBI Taxonomy" id="480520"/>
    <lineage>
        <taxon>Bacteria</taxon>
        <taxon>Pseudomonadati</taxon>
        <taxon>Bacteroidota</taxon>
        <taxon>Flavobacteriia</taxon>
        <taxon>Flavobacteriales</taxon>
        <taxon>Flavobacteriaceae</taxon>
        <taxon>Myroides</taxon>
    </lineage>
</organism>
<evidence type="ECO:0000313" key="4">
    <source>
        <dbReference type="Proteomes" id="UP000183496"/>
    </source>
</evidence>
<dbReference type="PANTHER" id="PTHR43830">
    <property type="entry name" value="PROTEIN PSP1"/>
    <property type="match status" value="1"/>
</dbReference>